<evidence type="ECO:0000313" key="2">
    <source>
        <dbReference type="Proteomes" id="UP001060919"/>
    </source>
</evidence>
<gene>
    <name evidence="1" type="ORF">AsAng_0015950</name>
</gene>
<keyword evidence="2" id="KW-1185">Reference proteome</keyword>
<dbReference type="AlphaFoldDB" id="A0A916DRX1"/>
<dbReference type="Proteomes" id="UP001060919">
    <property type="component" value="Chromosome"/>
</dbReference>
<organism evidence="1 2">
    <name type="scientific">Aureispira anguillae</name>
    <dbReference type="NCBI Taxonomy" id="2864201"/>
    <lineage>
        <taxon>Bacteria</taxon>
        <taxon>Pseudomonadati</taxon>
        <taxon>Bacteroidota</taxon>
        <taxon>Saprospiria</taxon>
        <taxon>Saprospirales</taxon>
        <taxon>Saprospiraceae</taxon>
        <taxon>Aureispira</taxon>
    </lineage>
</organism>
<dbReference type="KEGG" id="aup:AsAng_0015950"/>
<dbReference type="RefSeq" id="WP_264792135.1">
    <property type="nucleotide sequence ID" value="NZ_AP026867.1"/>
</dbReference>
<dbReference type="SUPFAM" id="SSF141571">
    <property type="entry name" value="Pentapeptide repeat-like"/>
    <property type="match status" value="1"/>
</dbReference>
<proteinExistence type="predicted"/>
<evidence type="ECO:0008006" key="3">
    <source>
        <dbReference type="Google" id="ProtNLM"/>
    </source>
</evidence>
<dbReference type="InterPro" id="IPR027417">
    <property type="entry name" value="P-loop_NTPase"/>
</dbReference>
<sequence length="772" mass="88926">MNLEEIKLDIQSFADDDADVIVENNGNILFSRNGKDIIIDIYQDLETGQFLVNYEGERMVYRQFIAKKLANLDLFATKIVEKRMPPDPYIDGNAVLFSATNSQEKKGLELIHEECSKFLLSGTKLTFITADAGHGKTALLKQYQSEQANRYLRGESSFLFWHVDLQGRELVRLNEAIMYDLGELRIPGLYYSSILTLLKRKFIVLSIDGFDELAAEVGGSIALGALSSLVLQMKNSGTIIAASRRTFFDTQNYIKRTKILRGKISSECQFNEMKLQNWSKDNAIDFISYYDDDPQKIYQELLIELNSNSSHPIITRPFLLTKVIQGMAELEVSPAEFIGQLSDPLEGVAAVVEAFTKREVSKWKLRDSDTGKPYLSYEQHVTLLSQIAYDMWESKSDKISIEEIQLITTLLCDDWVIELKVRPRIISMVNSHALLIPPNNSQADLRKFEHEEFKNYFLSRYLVTIINSFPSSNRSIKRQLKKILYIAQLPDSVAKYTSKYINVDNINMPALLDMFASIIEEEWKPTYLQTNIGTFIPYFLHDYSPKTIIEFSAKVNYISLIYENKNLSRIRILNGNFINISFRNTKFENVVFDNCTFNEIRVHCDSENNFRGTRLVDCDIACVILYKDNNIINSAYSPLSISVTLKDLGFELNKEEILPSIKVRNPSFKKVVNRFLNVYNKSTLFYEMNIKEDGFYSKDRGLILNDIIPLLLKYRILEERTTKSTKKVNSKAWSLTIDLKELFSADAENNNLECDRDNENIVCFWEEVNSHE</sequence>
<protein>
    <recommendedName>
        <fullName evidence="3">NACHT domain-containing protein</fullName>
    </recommendedName>
</protein>
<name>A0A916DRX1_9BACT</name>
<reference evidence="1" key="1">
    <citation type="submission" date="2022-09" db="EMBL/GenBank/DDBJ databases">
        <title>Aureispira anguillicida sp. nov., isolated from Leptocephalus of Japanese eel Anguilla japonica.</title>
        <authorList>
            <person name="Yuasa K."/>
            <person name="Mekata T."/>
            <person name="Ikunari K."/>
        </authorList>
    </citation>
    <scope>NUCLEOTIDE SEQUENCE</scope>
    <source>
        <strain evidence="1">EL160426</strain>
    </source>
</reference>
<evidence type="ECO:0000313" key="1">
    <source>
        <dbReference type="EMBL" id="BDS10885.1"/>
    </source>
</evidence>
<dbReference type="Gene3D" id="2.160.20.80">
    <property type="entry name" value="E3 ubiquitin-protein ligase SopA"/>
    <property type="match status" value="1"/>
</dbReference>
<dbReference type="EMBL" id="AP026867">
    <property type="protein sequence ID" value="BDS10885.1"/>
    <property type="molecule type" value="Genomic_DNA"/>
</dbReference>
<dbReference type="SUPFAM" id="SSF52540">
    <property type="entry name" value="P-loop containing nucleoside triphosphate hydrolases"/>
    <property type="match status" value="1"/>
</dbReference>
<accession>A0A916DRX1</accession>